<comment type="caution">
    <text evidence="2">The sequence shown here is derived from an EMBL/GenBank/DDBJ whole genome shotgun (WGS) entry which is preliminary data.</text>
</comment>
<dbReference type="InterPro" id="IPR036397">
    <property type="entry name" value="RNaseH_sf"/>
</dbReference>
<dbReference type="Gene3D" id="3.30.420.10">
    <property type="entry name" value="Ribonuclease H-like superfamily/Ribonuclease H"/>
    <property type="match status" value="1"/>
</dbReference>
<gene>
    <name evidence="2" type="ORF">GWI33_018193</name>
</gene>
<evidence type="ECO:0000313" key="3">
    <source>
        <dbReference type="Proteomes" id="UP000625711"/>
    </source>
</evidence>
<evidence type="ECO:0000256" key="1">
    <source>
        <dbReference type="SAM" id="MobiDB-lite"/>
    </source>
</evidence>
<evidence type="ECO:0000313" key="2">
    <source>
        <dbReference type="EMBL" id="KAF7268713.1"/>
    </source>
</evidence>
<protein>
    <recommendedName>
        <fullName evidence="4">Transposase</fullName>
    </recommendedName>
</protein>
<proteinExistence type="predicted"/>
<dbReference type="GO" id="GO:0003676">
    <property type="term" value="F:nucleic acid binding"/>
    <property type="evidence" value="ECO:0007669"/>
    <property type="project" value="InterPro"/>
</dbReference>
<organism evidence="2 3">
    <name type="scientific">Rhynchophorus ferrugineus</name>
    <name type="common">Red palm weevil</name>
    <name type="synonym">Curculio ferrugineus</name>
    <dbReference type="NCBI Taxonomy" id="354439"/>
    <lineage>
        <taxon>Eukaryota</taxon>
        <taxon>Metazoa</taxon>
        <taxon>Ecdysozoa</taxon>
        <taxon>Arthropoda</taxon>
        <taxon>Hexapoda</taxon>
        <taxon>Insecta</taxon>
        <taxon>Pterygota</taxon>
        <taxon>Neoptera</taxon>
        <taxon>Endopterygota</taxon>
        <taxon>Coleoptera</taxon>
        <taxon>Polyphaga</taxon>
        <taxon>Cucujiformia</taxon>
        <taxon>Curculionidae</taxon>
        <taxon>Dryophthorinae</taxon>
        <taxon>Rhynchophorus</taxon>
    </lineage>
</organism>
<dbReference type="InterPro" id="IPR052709">
    <property type="entry name" value="Transposase-MT_Hybrid"/>
</dbReference>
<reference evidence="2" key="1">
    <citation type="submission" date="2020-08" db="EMBL/GenBank/DDBJ databases">
        <title>Genome sequencing and assembly of the red palm weevil Rhynchophorus ferrugineus.</title>
        <authorList>
            <person name="Dias G.B."/>
            <person name="Bergman C.M."/>
            <person name="Manee M."/>
        </authorList>
    </citation>
    <scope>NUCLEOTIDE SEQUENCE</scope>
    <source>
        <strain evidence="2">AA-2017</strain>
        <tissue evidence="2">Whole larva</tissue>
    </source>
</reference>
<evidence type="ECO:0008006" key="4">
    <source>
        <dbReference type="Google" id="ProtNLM"/>
    </source>
</evidence>
<feature type="compositionally biased region" description="Basic residues" evidence="1">
    <location>
        <begin position="1"/>
        <end position="10"/>
    </location>
</feature>
<feature type="region of interest" description="Disordered" evidence="1">
    <location>
        <begin position="1"/>
        <end position="23"/>
    </location>
</feature>
<keyword evidence="3" id="KW-1185">Reference proteome</keyword>
<dbReference type="EMBL" id="JAACXV010014303">
    <property type="protein sequence ID" value="KAF7268713.1"/>
    <property type="molecule type" value="Genomic_DNA"/>
</dbReference>
<name>A0A834HWL6_RHYFE</name>
<dbReference type="AlphaFoldDB" id="A0A834HWL6"/>
<dbReference type="PANTHER" id="PTHR46060">
    <property type="entry name" value="MARINER MOS1 TRANSPOSASE-LIKE PROTEIN"/>
    <property type="match status" value="1"/>
</dbReference>
<dbReference type="Proteomes" id="UP000625711">
    <property type="component" value="Unassembled WGS sequence"/>
</dbReference>
<dbReference type="PANTHER" id="PTHR46060:SF1">
    <property type="entry name" value="MARINER MOS1 TRANSPOSASE-LIKE PROTEIN"/>
    <property type="match status" value="1"/>
</dbReference>
<accession>A0A834HWL6</accession>
<sequence length="232" mass="27375">MDKHKFRVRGKMSTEVGERSGRPKEVVTEENIIYPHLEIHKMILNDYKLKLNEISDTLKISTERVHHIIHKYLGMRELCAKWVPREITFDQKQRRVCLKMIKRNKPKFLRRYVTIDESPIDSHPSEMHAMNPLQCVGKCNSRLARTINSDYYLVLMDYLKDKIVEKRPNFKKNIVLLHQVNAPYHKLVKMMAKIHEFGFDLLPHPPYSPDLATSNHFLLSDVKRMLVGKNCS</sequence>